<accession>V9FTJ0</accession>
<feature type="non-terminal residue" evidence="2">
    <location>
        <position position="1"/>
    </location>
</feature>
<organism evidence="2 3">
    <name type="scientific">Phytophthora nicotianae P1569</name>
    <dbReference type="NCBI Taxonomy" id="1317065"/>
    <lineage>
        <taxon>Eukaryota</taxon>
        <taxon>Sar</taxon>
        <taxon>Stramenopiles</taxon>
        <taxon>Oomycota</taxon>
        <taxon>Peronosporomycetes</taxon>
        <taxon>Peronosporales</taxon>
        <taxon>Peronosporaceae</taxon>
        <taxon>Phytophthora</taxon>
    </lineage>
</organism>
<reference evidence="2 3" key="1">
    <citation type="submission" date="2013-11" db="EMBL/GenBank/DDBJ databases">
        <title>The Genome Sequence of Phytophthora parasitica P1569.</title>
        <authorList>
            <consortium name="The Broad Institute Genomics Platform"/>
            <person name="Russ C."/>
            <person name="Tyler B."/>
            <person name="Panabieres F."/>
            <person name="Shan W."/>
            <person name="Tripathy S."/>
            <person name="Grunwald N."/>
            <person name="Machado M."/>
            <person name="Johnson C.S."/>
            <person name="Arredondo F."/>
            <person name="Hong C."/>
            <person name="Coffey M."/>
            <person name="Young S.K."/>
            <person name="Zeng Q."/>
            <person name="Gargeya S."/>
            <person name="Fitzgerald M."/>
            <person name="Abouelleil A."/>
            <person name="Alvarado L."/>
            <person name="Chapman S.B."/>
            <person name="Gainer-Dewar J."/>
            <person name="Goldberg J."/>
            <person name="Griggs A."/>
            <person name="Gujja S."/>
            <person name="Hansen M."/>
            <person name="Howarth C."/>
            <person name="Imamovic A."/>
            <person name="Ireland A."/>
            <person name="Larimer J."/>
            <person name="McCowan C."/>
            <person name="Murphy C."/>
            <person name="Pearson M."/>
            <person name="Poon T.W."/>
            <person name="Priest M."/>
            <person name="Roberts A."/>
            <person name="Saif S."/>
            <person name="Shea T."/>
            <person name="Sykes S."/>
            <person name="Wortman J."/>
            <person name="Nusbaum C."/>
            <person name="Birren B."/>
        </authorList>
    </citation>
    <scope>NUCLEOTIDE SEQUENCE [LARGE SCALE GENOMIC DNA]</scope>
    <source>
        <strain evidence="2 3">P1569</strain>
    </source>
</reference>
<evidence type="ECO:0000313" key="3">
    <source>
        <dbReference type="Proteomes" id="UP000018721"/>
    </source>
</evidence>
<keyword evidence="3" id="KW-1185">Reference proteome</keyword>
<proteinExistence type="predicted"/>
<sequence length="294" mass="32930">DTVAIEPAPTQASTVADASEQDSDEPDDSNDEDWSDADEASEEDEVLTGENEAEEEAVEEAEDTSINLIEVDVHQLVTDFIRDDACERRCLEGKAGELEHLVRSLEQMTKAEKTTCILTLIGVLMQTDTAERRRGTGEREKFRYYLPFVGHVCRPSFARCLGVQPLTAPRYKRRVRDGCLAAAAHGNKANKNASKVDLVWLVKWFEAFAAEVGEVVPVRVRMQKTQDGKVKKILQSRRLHASACDLYLGYRLRRDAQVRGARTSRIRTSTLHLSQTTVDSLPDDPDPVEAVKRM</sequence>
<evidence type="ECO:0000313" key="2">
    <source>
        <dbReference type="EMBL" id="ETI54794.1"/>
    </source>
</evidence>
<dbReference type="eggNOG" id="ENOG502RZH9">
    <property type="taxonomic scope" value="Eukaryota"/>
</dbReference>
<feature type="region of interest" description="Disordered" evidence="1">
    <location>
        <begin position="1"/>
        <end position="63"/>
    </location>
</feature>
<dbReference type="AlphaFoldDB" id="V9FTJ0"/>
<dbReference type="EMBL" id="ANIZ01000439">
    <property type="protein sequence ID" value="ETI54794.1"/>
    <property type="molecule type" value="Genomic_DNA"/>
</dbReference>
<protein>
    <submittedName>
        <fullName evidence="2">Uncharacterized protein</fullName>
    </submittedName>
</protein>
<dbReference type="PANTHER" id="PTHR34415:SF1">
    <property type="entry name" value="INTEGRASE CATALYTIC DOMAIN-CONTAINING PROTEIN"/>
    <property type="match status" value="1"/>
</dbReference>
<dbReference type="Proteomes" id="UP000018721">
    <property type="component" value="Unassembled WGS sequence"/>
</dbReference>
<gene>
    <name evidence="2" type="ORF">F443_02466</name>
</gene>
<dbReference type="HOGENOM" id="CLU_948636_0_0_1"/>
<dbReference type="OrthoDB" id="128943at2759"/>
<feature type="compositionally biased region" description="Acidic residues" evidence="1">
    <location>
        <begin position="19"/>
        <end position="63"/>
    </location>
</feature>
<evidence type="ECO:0000256" key="1">
    <source>
        <dbReference type="SAM" id="MobiDB-lite"/>
    </source>
</evidence>
<comment type="caution">
    <text evidence="2">The sequence shown here is derived from an EMBL/GenBank/DDBJ whole genome shotgun (WGS) entry which is preliminary data.</text>
</comment>
<dbReference type="PANTHER" id="PTHR34415">
    <property type="entry name" value="INTEGRASE CATALYTIC DOMAIN-CONTAINING PROTEIN"/>
    <property type="match status" value="1"/>
</dbReference>
<name>V9FTJ0_PHYNI</name>